<reference evidence="1" key="1">
    <citation type="submission" date="2018-02" db="EMBL/GenBank/DDBJ databases">
        <title>Rhizophora mucronata_Transcriptome.</title>
        <authorList>
            <person name="Meera S.P."/>
            <person name="Sreeshan A."/>
            <person name="Augustine A."/>
        </authorList>
    </citation>
    <scope>NUCLEOTIDE SEQUENCE</scope>
    <source>
        <tissue evidence="1">Leaf</tissue>
    </source>
</reference>
<evidence type="ECO:0000313" key="1">
    <source>
        <dbReference type="EMBL" id="MBX60280.1"/>
    </source>
</evidence>
<accession>A0A2P2PZW4</accession>
<protein>
    <submittedName>
        <fullName evidence="1">Uncharacterized protein</fullName>
    </submittedName>
</protein>
<sequence>MVRRIMLKRKRLYWFLRQTWWATCGYKF</sequence>
<name>A0A2P2PZW4_RHIMU</name>
<dbReference type="EMBL" id="GGEC01079796">
    <property type="protein sequence ID" value="MBX60280.1"/>
    <property type="molecule type" value="Transcribed_RNA"/>
</dbReference>
<proteinExistence type="predicted"/>
<dbReference type="AlphaFoldDB" id="A0A2P2PZW4"/>
<organism evidence="1">
    <name type="scientific">Rhizophora mucronata</name>
    <name type="common">Asiatic mangrove</name>
    <dbReference type="NCBI Taxonomy" id="61149"/>
    <lineage>
        <taxon>Eukaryota</taxon>
        <taxon>Viridiplantae</taxon>
        <taxon>Streptophyta</taxon>
        <taxon>Embryophyta</taxon>
        <taxon>Tracheophyta</taxon>
        <taxon>Spermatophyta</taxon>
        <taxon>Magnoliopsida</taxon>
        <taxon>eudicotyledons</taxon>
        <taxon>Gunneridae</taxon>
        <taxon>Pentapetalae</taxon>
        <taxon>rosids</taxon>
        <taxon>fabids</taxon>
        <taxon>Malpighiales</taxon>
        <taxon>Rhizophoraceae</taxon>
        <taxon>Rhizophora</taxon>
    </lineage>
</organism>